<evidence type="ECO:0000313" key="2">
    <source>
        <dbReference type="EMBL" id="TPX75417.1"/>
    </source>
</evidence>
<protein>
    <submittedName>
        <fullName evidence="2">Uncharacterized protein</fullName>
    </submittedName>
</protein>
<evidence type="ECO:0000313" key="3">
    <source>
        <dbReference type="Proteomes" id="UP000320333"/>
    </source>
</evidence>
<evidence type="ECO:0000256" key="1">
    <source>
        <dbReference type="SAM" id="MobiDB-lite"/>
    </source>
</evidence>
<feature type="region of interest" description="Disordered" evidence="1">
    <location>
        <begin position="181"/>
        <end position="203"/>
    </location>
</feature>
<dbReference type="EMBL" id="QEAP01000082">
    <property type="protein sequence ID" value="TPX75417.1"/>
    <property type="molecule type" value="Genomic_DNA"/>
</dbReference>
<comment type="caution">
    <text evidence="2">The sequence shown here is derived from an EMBL/GenBank/DDBJ whole genome shotgun (WGS) entry which is preliminary data.</text>
</comment>
<dbReference type="Proteomes" id="UP000320333">
    <property type="component" value="Unassembled WGS sequence"/>
</dbReference>
<keyword evidence="3" id="KW-1185">Reference proteome</keyword>
<gene>
    <name evidence="2" type="ORF">CcCBS67573_g03327</name>
</gene>
<sequence>MTPDDLAPKFTLNVSPVPKPLLVMLDETPRAAQTLRFVIDNLIKTPQEAICLLFTLPPCKSTLLKNKVTSRIMSFITLCTEPYTAVKPNLRLFIVDRVDLLDAIQDLVVQLDPRMFVFGAANVSFAIKGDMDKVLQVGTGAAGVGYYASTYVPQTAPASPVFSSAGTASIASRNSYSSLGAPAVGSGNGRDSADLERYGSSPSSVNGENGGLLGALWTSLAAVRRASAATPGHDLQGHVPEGKSAYVVEGAFADAVKEHVSVPVVVVKVAVAV</sequence>
<name>A0A507FK24_9FUNG</name>
<dbReference type="OrthoDB" id="2117765at2759"/>
<organism evidence="2 3">
    <name type="scientific">Chytriomyces confervae</name>
    <dbReference type="NCBI Taxonomy" id="246404"/>
    <lineage>
        <taxon>Eukaryota</taxon>
        <taxon>Fungi</taxon>
        <taxon>Fungi incertae sedis</taxon>
        <taxon>Chytridiomycota</taxon>
        <taxon>Chytridiomycota incertae sedis</taxon>
        <taxon>Chytridiomycetes</taxon>
        <taxon>Chytridiales</taxon>
        <taxon>Chytriomycetaceae</taxon>
        <taxon>Chytriomyces</taxon>
    </lineage>
</organism>
<dbReference type="AlphaFoldDB" id="A0A507FK24"/>
<reference evidence="2 3" key="1">
    <citation type="journal article" date="2019" name="Sci. Rep.">
        <title>Comparative genomics of chytrid fungi reveal insights into the obligate biotrophic and pathogenic lifestyle of Synchytrium endobioticum.</title>
        <authorList>
            <person name="van de Vossenberg B.T.L.H."/>
            <person name="Warris S."/>
            <person name="Nguyen H.D.T."/>
            <person name="van Gent-Pelzer M.P.E."/>
            <person name="Joly D.L."/>
            <person name="van de Geest H.C."/>
            <person name="Bonants P.J.M."/>
            <person name="Smith D.S."/>
            <person name="Levesque C.A."/>
            <person name="van der Lee T.A.J."/>
        </authorList>
    </citation>
    <scope>NUCLEOTIDE SEQUENCE [LARGE SCALE GENOMIC DNA]</scope>
    <source>
        <strain evidence="2 3">CBS 675.73</strain>
    </source>
</reference>
<proteinExistence type="predicted"/>
<accession>A0A507FK24</accession>